<dbReference type="InterPro" id="IPR015987">
    <property type="entry name" value="UCP022704"/>
</dbReference>
<keyword evidence="3" id="KW-1185">Reference proteome</keyword>
<dbReference type="Gene3D" id="2.60.120.200">
    <property type="match status" value="1"/>
</dbReference>
<dbReference type="PANTHER" id="PTHR35332">
    <property type="entry name" value="REGULATION OF ENOLASE PROTEIN 1"/>
    <property type="match status" value="1"/>
</dbReference>
<dbReference type="EMBL" id="JAKREW010000021">
    <property type="protein sequence ID" value="MCG7507145.1"/>
    <property type="molecule type" value="Genomic_DNA"/>
</dbReference>
<proteinExistence type="predicted"/>
<gene>
    <name evidence="2" type="ORF">L4923_19125</name>
</gene>
<evidence type="ECO:0000256" key="1">
    <source>
        <dbReference type="SAM" id="MobiDB-lite"/>
    </source>
</evidence>
<dbReference type="InterPro" id="IPR013320">
    <property type="entry name" value="ConA-like_dom_sf"/>
</dbReference>
<organism evidence="2 3">
    <name type="scientific">Mesorhizobium retamae</name>
    <dbReference type="NCBI Taxonomy" id="2912854"/>
    <lineage>
        <taxon>Bacteria</taxon>
        <taxon>Pseudomonadati</taxon>
        <taxon>Pseudomonadota</taxon>
        <taxon>Alphaproteobacteria</taxon>
        <taxon>Hyphomicrobiales</taxon>
        <taxon>Phyllobacteriaceae</taxon>
        <taxon>Mesorhizobium</taxon>
    </lineage>
</organism>
<accession>A0ABS9QIB3</accession>
<dbReference type="Pfam" id="PF07081">
    <property type="entry name" value="DUF1349"/>
    <property type="match status" value="1"/>
</dbReference>
<comment type="caution">
    <text evidence="2">The sequence shown here is derived from an EMBL/GenBank/DDBJ whole genome shotgun (WGS) entry which is preliminary data.</text>
</comment>
<dbReference type="RefSeq" id="WP_239368009.1">
    <property type="nucleotide sequence ID" value="NZ_JAKREW010000021.1"/>
</dbReference>
<evidence type="ECO:0000313" key="2">
    <source>
        <dbReference type="EMBL" id="MCG7507145.1"/>
    </source>
</evidence>
<dbReference type="SUPFAM" id="SSF49899">
    <property type="entry name" value="Concanavalin A-like lectins/glucanases"/>
    <property type="match status" value="1"/>
</dbReference>
<dbReference type="PANTHER" id="PTHR35332:SF2">
    <property type="entry name" value="REGULATION OF ENOLASE PROTEIN 1"/>
    <property type="match status" value="1"/>
</dbReference>
<sequence length="196" mass="21664">MAAQFSWLNEPKSWSGPESGNPDALKLRTEPDTDFWRETFYGFIRDSGHAYTCPVTGDFTAEATVLGAYADLYDQAGLFLRVDEQHWIKAGIEYTDGMMHFSVVVTRGVSDWSVIPLPSARPTDPVRVRLTRHDDAVRVQYAVGDMAWQMARLCPFPATEARIGVMACSPQGPGFDVSFSGFAVGEAIPRELHAAD</sequence>
<evidence type="ECO:0000313" key="3">
    <source>
        <dbReference type="Proteomes" id="UP001201701"/>
    </source>
</evidence>
<reference evidence="2 3" key="1">
    <citation type="submission" date="2022-02" db="EMBL/GenBank/DDBJ databases">
        <title>Draft genome sequence of Mezorhizobium retamae strain IRAMC:0171 isolated from Retama raetam nodules.</title>
        <authorList>
            <person name="Bengaied R."/>
            <person name="Sbissi I."/>
            <person name="Huber K."/>
            <person name="Ghodbane F."/>
            <person name="Nouioui I."/>
            <person name="Tarhouni M."/>
            <person name="Gtari M."/>
        </authorList>
    </citation>
    <scope>NUCLEOTIDE SEQUENCE [LARGE SCALE GENOMIC DNA]</scope>
    <source>
        <strain evidence="2 3">IRAMC:0171</strain>
    </source>
</reference>
<dbReference type="PIRSF" id="PIRSF022704">
    <property type="entry name" value="UCP022704"/>
    <property type="match status" value="1"/>
</dbReference>
<feature type="region of interest" description="Disordered" evidence="1">
    <location>
        <begin position="1"/>
        <end position="24"/>
    </location>
</feature>
<protein>
    <submittedName>
        <fullName evidence="2">DUF1349 domain-containing protein</fullName>
    </submittedName>
</protein>
<name>A0ABS9QIB3_9HYPH</name>
<dbReference type="Proteomes" id="UP001201701">
    <property type="component" value="Unassembled WGS sequence"/>
</dbReference>
<dbReference type="InterPro" id="IPR009784">
    <property type="entry name" value="DUF1349"/>
</dbReference>